<sequence>MFKHPRKYFINGPRVGQGRRGVVLPSWGPAWFGPVVHNPCAMGDGTCPRRAFVLNGSDSPGDMPDRISAALARYLLDRGWHADRMDVHTAQIGMCRVCNACAFKTPGECALRDDGRDVPRLMAQSDLFAFVSGIRFGGYPAAAKRALERTLPNVHPLFMVYRGEMHHRLRYAHRPYLVFVGWQPFPDAEARCLYTRLTERNAINFQADHRTVVLEGDLAPEALDRELAELVGEGIR</sequence>
<dbReference type="EMBL" id="CP034928">
    <property type="protein sequence ID" value="QAA75831.1"/>
    <property type="molecule type" value="Genomic_DNA"/>
</dbReference>
<reference evidence="3" key="1">
    <citation type="submission" date="2018-12" db="EMBL/GenBank/DDBJ databases">
        <title>Complete genome sequence of an uncultured bacterium of the candidate phylum Bipolaricaulota.</title>
        <authorList>
            <person name="Kadnikov V.V."/>
            <person name="Mardanov A.V."/>
            <person name="Beletsky A.V."/>
            <person name="Frank Y.A."/>
            <person name="Karnachuk O.V."/>
            <person name="Ravin N.V."/>
        </authorList>
    </citation>
    <scope>NUCLEOTIDE SEQUENCE [LARGE SCALE GENOMIC DNA]</scope>
</reference>
<organism evidence="2 3">
    <name type="scientific">Bipolaricaulis sibiricus</name>
    <dbReference type="NCBI Taxonomy" id="2501609"/>
    <lineage>
        <taxon>Bacteria</taxon>
        <taxon>Candidatus Bipolaricaulota</taxon>
        <taxon>Candidatus Bipolaricaulia</taxon>
        <taxon>Candidatus Bipolaricaulales</taxon>
        <taxon>Candidatus Bipolaricaulaceae</taxon>
        <taxon>Candidatus Bipolaricaulis</taxon>
    </lineage>
</organism>
<dbReference type="AlphaFoldDB" id="A0A410FS87"/>
<evidence type="ECO:0000313" key="3">
    <source>
        <dbReference type="Proteomes" id="UP000287233"/>
    </source>
</evidence>
<feature type="domain" description="NADPH-dependent FMN reductase-like" evidence="1">
    <location>
        <begin position="52"/>
        <end position="150"/>
    </location>
</feature>
<proteinExistence type="predicted"/>
<dbReference type="Proteomes" id="UP000287233">
    <property type="component" value="Chromosome"/>
</dbReference>
<dbReference type="GO" id="GO:0016491">
    <property type="term" value="F:oxidoreductase activity"/>
    <property type="evidence" value="ECO:0007669"/>
    <property type="project" value="InterPro"/>
</dbReference>
<accession>A0A410FS87</accession>
<dbReference type="InterPro" id="IPR005025">
    <property type="entry name" value="FMN_Rdtase-like_dom"/>
</dbReference>
<gene>
    <name evidence="2" type="ORF">BIP78_0063</name>
</gene>
<evidence type="ECO:0000313" key="2">
    <source>
        <dbReference type="EMBL" id="QAA75831.1"/>
    </source>
</evidence>
<dbReference type="Pfam" id="PF03358">
    <property type="entry name" value="FMN_red"/>
    <property type="match status" value="1"/>
</dbReference>
<name>A0A410FS87_BIPS1</name>
<evidence type="ECO:0000259" key="1">
    <source>
        <dbReference type="Pfam" id="PF03358"/>
    </source>
</evidence>
<protein>
    <recommendedName>
        <fullName evidence="1">NADPH-dependent FMN reductase-like domain-containing protein</fullName>
    </recommendedName>
</protein>
<dbReference type="KEGG" id="bih:BIP78_0063"/>
<dbReference type="Gene3D" id="3.40.50.360">
    <property type="match status" value="1"/>
</dbReference>
<dbReference type="InterPro" id="IPR029039">
    <property type="entry name" value="Flavoprotein-like_sf"/>
</dbReference>
<dbReference type="SUPFAM" id="SSF52218">
    <property type="entry name" value="Flavoproteins"/>
    <property type="match status" value="1"/>
</dbReference>